<accession>A0A9P9EG62</accession>
<evidence type="ECO:0000313" key="1">
    <source>
        <dbReference type="EMBL" id="KAH7135986.1"/>
    </source>
</evidence>
<dbReference type="Proteomes" id="UP000700596">
    <property type="component" value="Unassembled WGS sequence"/>
</dbReference>
<dbReference type="AlphaFoldDB" id="A0A9P9EG62"/>
<comment type="caution">
    <text evidence="1">The sequence shown here is derived from an EMBL/GenBank/DDBJ whole genome shotgun (WGS) entry which is preliminary data.</text>
</comment>
<keyword evidence="2" id="KW-1185">Reference proteome</keyword>
<dbReference type="OrthoDB" id="3733501at2759"/>
<name>A0A9P9EG62_9PLEO</name>
<protein>
    <recommendedName>
        <fullName evidence="3">F-box domain-containing protein</fullName>
    </recommendedName>
</protein>
<reference evidence="1" key="1">
    <citation type="journal article" date="2021" name="Nat. Commun.">
        <title>Genetic determinants of endophytism in the Arabidopsis root mycobiome.</title>
        <authorList>
            <person name="Mesny F."/>
            <person name="Miyauchi S."/>
            <person name="Thiergart T."/>
            <person name="Pickel B."/>
            <person name="Atanasova L."/>
            <person name="Karlsson M."/>
            <person name="Huettel B."/>
            <person name="Barry K.W."/>
            <person name="Haridas S."/>
            <person name="Chen C."/>
            <person name="Bauer D."/>
            <person name="Andreopoulos W."/>
            <person name="Pangilinan J."/>
            <person name="LaButti K."/>
            <person name="Riley R."/>
            <person name="Lipzen A."/>
            <person name="Clum A."/>
            <person name="Drula E."/>
            <person name="Henrissat B."/>
            <person name="Kohler A."/>
            <person name="Grigoriev I.V."/>
            <person name="Martin F.M."/>
            <person name="Hacquard S."/>
        </authorList>
    </citation>
    <scope>NUCLEOTIDE SEQUENCE</scope>
    <source>
        <strain evidence="1">MPI-CAGE-CH-0243</strain>
    </source>
</reference>
<gene>
    <name evidence="1" type="ORF">B0J11DRAFT_176270</name>
</gene>
<evidence type="ECO:0000313" key="2">
    <source>
        <dbReference type="Proteomes" id="UP000700596"/>
    </source>
</evidence>
<proteinExistence type="predicted"/>
<sequence>MPGFLDLPIELRQYVYSYLLLEEIDQRSRAVMLVSEKYVKEHLPLRAYRGLLQTCNQLHSEFKEAIRHLTASRKLEYEFNILFSHGRPYFSLTWLRFPGLSPMINHIVINLDLRVREPFAEARFTSIPHHRALVHLLEDNPSNFASQLFDYIAILLKTLAGLMSGGDLSVRMLYTETMTVNLRRPTQMISTLYGSETRSRRVHVDLEESQRLDEIMRTTLKTNAKAFGAFDASDCDKLSPLIQIGSLRFATEGVVWGEGNNLVLAKENFGWLKYGAST</sequence>
<organism evidence="1 2">
    <name type="scientific">Dendryphion nanum</name>
    <dbReference type="NCBI Taxonomy" id="256645"/>
    <lineage>
        <taxon>Eukaryota</taxon>
        <taxon>Fungi</taxon>
        <taxon>Dikarya</taxon>
        <taxon>Ascomycota</taxon>
        <taxon>Pezizomycotina</taxon>
        <taxon>Dothideomycetes</taxon>
        <taxon>Pleosporomycetidae</taxon>
        <taxon>Pleosporales</taxon>
        <taxon>Torulaceae</taxon>
        <taxon>Dendryphion</taxon>
    </lineage>
</organism>
<evidence type="ECO:0008006" key="3">
    <source>
        <dbReference type="Google" id="ProtNLM"/>
    </source>
</evidence>
<dbReference type="EMBL" id="JAGMWT010000002">
    <property type="protein sequence ID" value="KAH7135986.1"/>
    <property type="molecule type" value="Genomic_DNA"/>
</dbReference>